<name>A0AAV9SL80_9TELE</name>
<dbReference type="Proteomes" id="UP001311232">
    <property type="component" value="Unassembled WGS sequence"/>
</dbReference>
<dbReference type="AlphaFoldDB" id="A0AAV9SL80"/>
<sequence>MVVDLRNTPPPYTTLTILNNTVSAVDHFRFLGTTISEDLRWSSHIDTVRMKARRD</sequence>
<organism evidence="1 2">
    <name type="scientific">Crenichthys baileyi</name>
    <name type="common">White River springfish</name>
    <dbReference type="NCBI Taxonomy" id="28760"/>
    <lineage>
        <taxon>Eukaryota</taxon>
        <taxon>Metazoa</taxon>
        <taxon>Chordata</taxon>
        <taxon>Craniata</taxon>
        <taxon>Vertebrata</taxon>
        <taxon>Euteleostomi</taxon>
        <taxon>Actinopterygii</taxon>
        <taxon>Neopterygii</taxon>
        <taxon>Teleostei</taxon>
        <taxon>Neoteleostei</taxon>
        <taxon>Acanthomorphata</taxon>
        <taxon>Ovalentaria</taxon>
        <taxon>Atherinomorphae</taxon>
        <taxon>Cyprinodontiformes</taxon>
        <taxon>Goodeidae</taxon>
        <taxon>Crenichthys</taxon>
    </lineage>
</organism>
<comment type="caution">
    <text evidence="1">The sequence shown here is derived from an EMBL/GenBank/DDBJ whole genome shotgun (WGS) entry which is preliminary data.</text>
</comment>
<evidence type="ECO:0000313" key="2">
    <source>
        <dbReference type="Proteomes" id="UP001311232"/>
    </source>
</evidence>
<gene>
    <name evidence="1" type="ORF">CRENBAI_011746</name>
</gene>
<accession>A0AAV9SL80</accession>
<proteinExistence type="predicted"/>
<feature type="non-terminal residue" evidence="1">
    <location>
        <position position="55"/>
    </location>
</feature>
<reference evidence="1 2" key="1">
    <citation type="submission" date="2021-06" db="EMBL/GenBank/DDBJ databases">
        <authorList>
            <person name="Palmer J.M."/>
        </authorList>
    </citation>
    <scope>NUCLEOTIDE SEQUENCE [LARGE SCALE GENOMIC DNA]</scope>
    <source>
        <strain evidence="1 2">MEX-2019</strain>
        <tissue evidence="1">Muscle</tissue>
    </source>
</reference>
<dbReference type="EMBL" id="JAHHUM010000225">
    <property type="protein sequence ID" value="KAK5622040.1"/>
    <property type="molecule type" value="Genomic_DNA"/>
</dbReference>
<keyword evidence="2" id="KW-1185">Reference proteome</keyword>
<protein>
    <submittedName>
        <fullName evidence="1">Uncharacterized protein</fullName>
    </submittedName>
</protein>
<evidence type="ECO:0000313" key="1">
    <source>
        <dbReference type="EMBL" id="KAK5622040.1"/>
    </source>
</evidence>